<dbReference type="eggNOG" id="KOG1716">
    <property type="taxonomic scope" value="Eukaryota"/>
</dbReference>
<dbReference type="GO" id="GO:0004725">
    <property type="term" value="F:protein tyrosine phosphatase activity"/>
    <property type="evidence" value="ECO:0007669"/>
    <property type="project" value="UniProtKB-EC"/>
</dbReference>
<dbReference type="InterPro" id="IPR029021">
    <property type="entry name" value="Prot-tyrosine_phosphatase-like"/>
</dbReference>
<dbReference type="Ensembl" id="ENSOANT00000032899.2">
    <property type="protein sequence ID" value="ENSOANP00000029104.2"/>
    <property type="gene ID" value="ENSOANG00000022775.2"/>
</dbReference>
<name>F6SLW9_ORNAN</name>
<dbReference type="STRING" id="9258.ENSOANP00000029104"/>
<evidence type="ECO:0000256" key="2">
    <source>
        <dbReference type="ARBA" id="ARBA00022801"/>
    </source>
</evidence>
<dbReference type="SUPFAM" id="SSF52799">
    <property type="entry name" value="(Phosphotyrosine protein) phosphatases II"/>
    <property type="match status" value="1"/>
</dbReference>
<protein>
    <submittedName>
        <fullName evidence="7">Uncharacterized protein</fullName>
    </submittedName>
</protein>
<dbReference type="PANTHER" id="PTHR45948">
    <property type="entry name" value="DUAL SPECIFICITY PROTEIN PHOSPHATASE DDB_G0269404-RELATED"/>
    <property type="match status" value="1"/>
</dbReference>
<sequence>LGVGVEVNPPAYLDLFLPSDAKDVAQLSKNKITHIISIHDTPQTLLQGITYLRIPLPDAPEQHFQECIDFIHGCRLAGGNCLVHW</sequence>
<dbReference type="PANTHER" id="PTHR45948:SF4">
    <property type="entry name" value="DUAL SPECIFICITY PROTEIN PHOSPHATASE 15"/>
    <property type="match status" value="1"/>
</dbReference>
<evidence type="ECO:0000256" key="4">
    <source>
        <dbReference type="ARBA" id="ARBA00047761"/>
    </source>
</evidence>
<keyword evidence="2" id="KW-0378">Hydrolase</keyword>
<evidence type="ECO:0000313" key="7">
    <source>
        <dbReference type="Ensembl" id="ENSOANP00000029104.2"/>
    </source>
</evidence>
<proteinExistence type="inferred from homology"/>
<evidence type="ECO:0000313" key="8">
    <source>
        <dbReference type="Proteomes" id="UP000002279"/>
    </source>
</evidence>
<dbReference type="OMA" id="WIRDPSH"/>
<dbReference type="GO" id="GO:0004722">
    <property type="term" value="F:protein serine/threonine phosphatase activity"/>
    <property type="evidence" value="ECO:0007669"/>
    <property type="project" value="UniProtKB-EC"/>
</dbReference>
<comment type="catalytic activity">
    <reaction evidence="5">
        <text>O-phospho-L-threonyl-[protein] + H2O = L-threonyl-[protein] + phosphate</text>
        <dbReference type="Rhea" id="RHEA:47004"/>
        <dbReference type="Rhea" id="RHEA-COMP:11060"/>
        <dbReference type="Rhea" id="RHEA-COMP:11605"/>
        <dbReference type="ChEBI" id="CHEBI:15377"/>
        <dbReference type="ChEBI" id="CHEBI:30013"/>
        <dbReference type="ChEBI" id="CHEBI:43474"/>
        <dbReference type="ChEBI" id="CHEBI:61977"/>
        <dbReference type="EC" id="3.1.3.16"/>
    </reaction>
</comment>
<dbReference type="Proteomes" id="UP000002279">
    <property type="component" value="Unplaced"/>
</dbReference>
<evidence type="ECO:0000256" key="6">
    <source>
        <dbReference type="ARBA" id="ARBA00051722"/>
    </source>
</evidence>
<comment type="catalytic activity">
    <reaction evidence="6">
        <text>O-phospho-L-tyrosyl-[protein] + H2O = L-tyrosyl-[protein] + phosphate</text>
        <dbReference type="Rhea" id="RHEA:10684"/>
        <dbReference type="Rhea" id="RHEA-COMP:10136"/>
        <dbReference type="Rhea" id="RHEA-COMP:20101"/>
        <dbReference type="ChEBI" id="CHEBI:15377"/>
        <dbReference type="ChEBI" id="CHEBI:43474"/>
        <dbReference type="ChEBI" id="CHEBI:46858"/>
        <dbReference type="ChEBI" id="CHEBI:61978"/>
        <dbReference type="EC" id="3.1.3.48"/>
    </reaction>
</comment>
<dbReference type="HOGENOM" id="CLU_027074_5_0_1"/>
<reference evidence="7" key="2">
    <citation type="submission" date="2025-09" db="UniProtKB">
        <authorList>
            <consortium name="Ensembl"/>
        </authorList>
    </citation>
    <scope>IDENTIFICATION</scope>
    <source>
        <strain evidence="7">Glennie</strain>
    </source>
</reference>
<dbReference type="Bgee" id="ENSOANG00000022775">
    <property type="expression patterns" value="Expressed in cerebellum and 6 other cell types or tissues"/>
</dbReference>
<reference evidence="7" key="1">
    <citation type="submission" date="2025-08" db="UniProtKB">
        <authorList>
            <consortium name="Ensembl"/>
        </authorList>
    </citation>
    <scope>IDENTIFICATION</scope>
    <source>
        <strain evidence="7">Glennie</strain>
    </source>
</reference>
<keyword evidence="8" id="KW-1185">Reference proteome</keyword>
<comment type="similarity">
    <text evidence="1">Belongs to the protein-tyrosine phosphatase family. Non-receptor class dual specificity subfamily.</text>
</comment>
<evidence type="ECO:0000256" key="1">
    <source>
        <dbReference type="ARBA" id="ARBA00008601"/>
    </source>
</evidence>
<keyword evidence="3" id="KW-0904">Protein phosphatase</keyword>
<organism evidence="7 8">
    <name type="scientific">Ornithorhynchus anatinus</name>
    <name type="common">Duckbill platypus</name>
    <dbReference type="NCBI Taxonomy" id="9258"/>
    <lineage>
        <taxon>Eukaryota</taxon>
        <taxon>Metazoa</taxon>
        <taxon>Chordata</taxon>
        <taxon>Craniata</taxon>
        <taxon>Vertebrata</taxon>
        <taxon>Euteleostomi</taxon>
        <taxon>Mammalia</taxon>
        <taxon>Monotremata</taxon>
        <taxon>Ornithorhynchidae</taxon>
        <taxon>Ornithorhynchus</taxon>
    </lineage>
</organism>
<evidence type="ECO:0000256" key="3">
    <source>
        <dbReference type="ARBA" id="ARBA00022912"/>
    </source>
</evidence>
<accession>F6SLW9</accession>
<dbReference type="Gene3D" id="3.90.190.10">
    <property type="entry name" value="Protein tyrosine phosphatase superfamily"/>
    <property type="match status" value="1"/>
</dbReference>
<comment type="catalytic activity">
    <reaction evidence="4">
        <text>O-phospho-L-seryl-[protein] + H2O = L-seryl-[protein] + phosphate</text>
        <dbReference type="Rhea" id="RHEA:20629"/>
        <dbReference type="Rhea" id="RHEA-COMP:9863"/>
        <dbReference type="Rhea" id="RHEA-COMP:11604"/>
        <dbReference type="ChEBI" id="CHEBI:15377"/>
        <dbReference type="ChEBI" id="CHEBI:29999"/>
        <dbReference type="ChEBI" id="CHEBI:43474"/>
        <dbReference type="ChEBI" id="CHEBI:83421"/>
        <dbReference type="EC" id="3.1.3.16"/>
    </reaction>
</comment>
<dbReference type="AlphaFoldDB" id="F6SLW9"/>
<dbReference type="GeneTree" id="ENSGT00940000162011"/>
<evidence type="ECO:0000256" key="5">
    <source>
        <dbReference type="ARBA" id="ARBA00048336"/>
    </source>
</evidence>
<dbReference type="InParanoid" id="F6SLW9"/>